<dbReference type="PANTHER" id="PTHR37299">
    <property type="entry name" value="TRANSCRIPTIONAL REGULATOR-RELATED"/>
    <property type="match status" value="1"/>
</dbReference>
<dbReference type="InterPro" id="IPR046947">
    <property type="entry name" value="LytR-like"/>
</dbReference>
<evidence type="ECO:0000256" key="2">
    <source>
        <dbReference type="ARBA" id="ARBA00024867"/>
    </source>
</evidence>
<dbReference type="Gene3D" id="3.40.50.2300">
    <property type="match status" value="1"/>
</dbReference>
<comment type="function">
    <text evidence="2">May play the central regulatory role in sporulation. It may be an element of the effector pathway responsible for the activation of sporulation genes in response to nutritional stress. Spo0A may act in concert with spo0H (a sigma factor) to control the expression of some genes that are critical to the sporulation process.</text>
</comment>
<feature type="modified residue" description="4-aspartylphosphate" evidence="3">
    <location>
        <position position="57"/>
    </location>
</feature>
<accession>A0A9D2KIN2</accession>
<evidence type="ECO:0000259" key="4">
    <source>
        <dbReference type="PROSITE" id="PS50110"/>
    </source>
</evidence>
<dbReference type="SMART" id="SM00850">
    <property type="entry name" value="LytTR"/>
    <property type="match status" value="1"/>
</dbReference>
<dbReference type="EMBL" id="DXAK01000042">
    <property type="protein sequence ID" value="HJA06974.1"/>
    <property type="molecule type" value="Genomic_DNA"/>
</dbReference>
<dbReference type="InterPro" id="IPR011006">
    <property type="entry name" value="CheY-like_superfamily"/>
</dbReference>
<dbReference type="InterPro" id="IPR007492">
    <property type="entry name" value="LytTR_DNA-bd_dom"/>
</dbReference>
<gene>
    <name evidence="6" type="ORF">H9798_07535</name>
</gene>
<reference evidence="6" key="2">
    <citation type="submission" date="2021-04" db="EMBL/GenBank/DDBJ databases">
        <authorList>
            <person name="Gilroy R."/>
        </authorList>
    </citation>
    <scope>NUCLEOTIDE SEQUENCE</scope>
    <source>
        <strain evidence="6">ChiSjej2B20-11307</strain>
    </source>
</reference>
<sequence length="234" mass="28069">MKIGISSHNNRNRQQILSYLNYLQKTRTLFETKEYEFGADLLKDLNKGIRFDVIFLDVDFENVAKKIRELDRDVLLIFVSRLCNQVFNAFEVNAFQYLLKPINFYLFFNTLKRVFQLHHEKKRVFVVKYKQQIRQILLKNIVYIECYNRHILVQTVTDQMESYQTFRETAEKLIPLGFIRVHQSFLVNLSHIKEIGQNEIIGTNGIIIPVSIRRKKEVLEGYRMHIEKHNVWKL</sequence>
<evidence type="ECO:0000313" key="6">
    <source>
        <dbReference type="EMBL" id="HJA06974.1"/>
    </source>
</evidence>
<evidence type="ECO:0000256" key="1">
    <source>
        <dbReference type="ARBA" id="ARBA00018672"/>
    </source>
</evidence>
<dbReference type="SUPFAM" id="SSF52172">
    <property type="entry name" value="CheY-like"/>
    <property type="match status" value="1"/>
</dbReference>
<organism evidence="6 7">
    <name type="scientific">Candidatus Mediterraneibacter pullicola</name>
    <dbReference type="NCBI Taxonomy" id="2838682"/>
    <lineage>
        <taxon>Bacteria</taxon>
        <taxon>Bacillati</taxon>
        <taxon>Bacillota</taxon>
        <taxon>Clostridia</taxon>
        <taxon>Lachnospirales</taxon>
        <taxon>Lachnospiraceae</taxon>
        <taxon>Mediterraneibacter</taxon>
    </lineage>
</organism>
<dbReference type="PROSITE" id="PS50110">
    <property type="entry name" value="RESPONSE_REGULATORY"/>
    <property type="match status" value="1"/>
</dbReference>
<dbReference type="Pfam" id="PF04397">
    <property type="entry name" value="LytTR"/>
    <property type="match status" value="1"/>
</dbReference>
<dbReference type="GO" id="GO:0003677">
    <property type="term" value="F:DNA binding"/>
    <property type="evidence" value="ECO:0007669"/>
    <property type="project" value="UniProtKB-KW"/>
</dbReference>
<reference evidence="6" key="1">
    <citation type="journal article" date="2021" name="PeerJ">
        <title>Extensive microbial diversity within the chicken gut microbiome revealed by metagenomics and culture.</title>
        <authorList>
            <person name="Gilroy R."/>
            <person name="Ravi A."/>
            <person name="Getino M."/>
            <person name="Pursley I."/>
            <person name="Horton D.L."/>
            <person name="Alikhan N.F."/>
            <person name="Baker D."/>
            <person name="Gharbi K."/>
            <person name="Hall N."/>
            <person name="Watson M."/>
            <person name="Adriaenssens E.M."/>
            <person name="Foster-Nyarko E."/>
            <person name="Jarju S."/>
            <person name="Secka A."/>
            <person name="Antonio M."/>
            <person name="Oren A."/>
            <person name="Chaudhuri R.R."/>
            <person name="La Ragione R."/>
            <person name="Hildebrand F."/>
            <person name="Pallen M.J."/>
        </authorList>
    </citation>
    <scope>NUCLEOTIDE SEQUENCE</scope>
    <source>
        <strain evidence="6">ChiSjej2B20-11307</strain>
    </source>
</reference>
<feature type="domain" description="Response regulatory" evidence="4">
    <location>
        <begin position="2"/>
        <end position="115"/>
    </location>
</feature>
<evidence type="ECO:0000259" key="5">
    <source>
        <dbReference type="PROSITE" id="PS50930"/>
    </source>
</evidence>
<evidence type="ECO:0000256" key="3">
    <source>
        <dbReference type="PROSITE-ProRule" id="PRU00169"/>
    </source>
</evidence>
<dbReference type="PANTHER" id="PTHR37299:SF1">
    <property type="entry name" value="STAGE 0 SPORULATION PROTEIN A HOMOLOG"/>
    <property type="match status" value="1"/>
</dbReference>
<feature type="domain" description="HTH LytTR-type" evidence="5">
    <location>
        <begin position="125"/>
        <end position="224"/>
    </location>
</feature>
<protein>
    <recommendedName>
        <fullName evidence="1">Stage 0 sporulation protein A homolog</fullName>
    </recommendedName>
</protein>
<evidence type="ECO:0000313" key="7">
    <source>
        <dbReference type="Proteomes" id="UP000824223"/>
    </source>
</evidence>
<comment type="caution">
    <text evidence="6">The sequence shown here is derived from an EMBL/GenBank/DDBJ whole genome shotgun (WGS) entry which is preliminary data.</text>
</comment>
<dbReference type="InterPro" id="IPR001789">
    <property type="entry name" value="Sig_transdc_resp-reg_receiver"/>
</dbReference>
<keyword evidence="3" id="KW-0597">Phosphoprotein</keyword>
<dbReference type="AlphaFoldDB" id="A0A9D2KIN2"/>
<dbReference type="GO" id="GO:0000156">
    <property type="term" value="F:phosphorelay response regulator activity"/>
    <property type="evidence" value="ECO:0007669"/>
    <property type="project" value="InterPro"/>
</dbReference>
<dbReference type="Proteomes" id="UP000824223">
    <property type="component" value="Unassembled WGS sequence"/>
</dbReference>
<dbReference type="PROSITE" id="PS50930">
    <property type="entry name" value="HTH_LYTTR"/>
    <property type="match status" value="1"/>
</dbReference>
<keyword evidence="6" id="KW-0238">DNA-binding</keyword>
<name>A0A9D2KIN2_9FIRM</name>
<proteinExistence type="predicted"/>
<dbReference type="Gene3D" id="2.40.50.1020">
    <property type="entry name" value="LytTr DNA-binding domain"/>
    <property type="match status" value="1"/>
</dbReference>